<reference evidence="3 4" key="1">
    <citation type="journal article" date="2019" name="Nat. Microbiol.">
        <title>Mediterranean grassland soil C-N compound turnover is dependent on rainfall and depth, and is mediated by genomically divergent microorganisms.</title>
        <authorList>
            <person name="Diamond S."/>
            <person name="Andeer P.F."/>
            <person name="Li Z."/>
            <person name="Crits-Christoph A."/>
            <person name="Burstein D."/>
            <person name="Anantharaman K."/>
            <person name="Lane K.R."/>
            <person name="Thomas B.C."/>
            <person name="Pan C."/>
            <person name="Northen T.R."/>
            <person name="Banfield J.F."/>
        </authorList>
    </citation>
    <scope>NUCLEOTIDE SEQUENCE [LARGE SCALE GENOMIC DNA]</scope>
    <source>
        <strain evidence="3">WS_3</strain>
    </source>
</reference>
<evidence type="ECO:0000313" key="3">
    <source>
        <dbReference type="EMBL" id="TMQ52311.1"/>
    </source>
</evidence>
<dbReference type="Pfam" id="PF14534">
    <property type="entry name" value="DUF4440"/>
    <property type="match status" value="1"/>
</dbReference>
<organism evidence="3 4">
    <name type="scientific">Eiseniibacteriota bacterium</name>
    <dbReference type="NCBI Taxonomy" id="2212470"/>
    <lineage>
        <taxon>Bacteria</taxon>
        <taxon>Candidatus Eiseniibacteriota</taxon>
    </lineage>
</organism>
<evidence type="ECO:0000313" key="4">
    <source>
        <dbReference type="Proteomes" id="UP000320184"/>
    </source>
</evidence>
<feature type="domain" description="DUF4440" evidence="2">
    <location>
        <begin position="65"/>
        <end position="167"/>
    </location>
</feature>
<proteinExistence type="predicted"/>
<evidence type="ECO:0000256" key="1">
    <source>
        <dbReference type="SAM" id="SignalP"/>
    </source>
</evidence>
<dbReference type="InterPro" id="IPR027843">
    <property type="entry name" value="DUF4440"/>
</dbReference>
<dbReference type="Gene3D" id="3.10.450.50">
    <property type="match status" value="1"/>
</dbReference>
<feature type="chain" id="PRO_5022078063" evidence="1">
    <location>
        <begin position="35"/>
        <end position="186"/>
    </location>
</feature>
<dbReference type="AlphaFoldDB" id="A0A538SLR8"/>
<comment type="caution">
    <text evidence="3">The sequence shown here is derived from an EMBL/GenBank/DDBJ whole genome shotgun (WGS) entry which is preliminary data.</text>
</comment>
<name>A0A538SLR8_UNCEI</name>
<gene>
    <name evidence="3" type="ORF">E6K73_03185</name>
</gene>
<sequence>MRAVALRKGAGPMRKLQAVAIVALGVAMSTVAFGADTKAATGSGKMMKPSATAAMSDSALQEKLVAMENKVFEAFKNKDAQGFKSMIAKNCWMIDPSGMSDVDQSVAMMADYDIKSFSMENYKLVRLSQNVAALTYTAHVTASYKGQDMPPNPSYVATVYVNHNGKWIPSFHQETMAQSAEAGAQK</sequence>
<keyword evidence="1" id="KW-0732">Signal</keyword>
<protein>
    <submittedName>
        <fullName evidence="3">DUF4440 domain-containing protein</fullName>
    </submittedName>
</protein>
<accession>A0A538SLR8</accession>
<dbReference type="SUPFAM" id="SSF54427">
    <property type="entry name" value="NTF2-like"/>
    <property type="match status" value="1"/>
</dbReference>
<evidence type="ECO:0000259" key="2">
    <source>
        <dbReference type="Pfam" id="PF14534"/>
    </source>
</evidence>
<dbReference type="InterPro" id="IPR032710">
    <property type="entry name" value="NTF2-like_dom_sf"/>
</dbReference>
<dbReference type="EMBL" id="VBOT01000037">
    <property type="protein sequence ID" value="TMQ52311.1"/>
    <property type="molecule type" value="Genomic_DNA"/>
</dbReference>
<feature type="signal peptide" evidence="1">
    <location>
        <begin position="1"/>
        <end position="34"/>
    </location>
</feature>
<dbReference type="Proteomes" id="UP000320184">
    <property type="component" value="Unassembled WGS sequence"/>
</dbReference>